<dbReference type="Gene3D" id="1.25.40.10">
    <property type="entry name" value="Tetratricopeptide repeat domain"/>
    <property type="match status" value="1"/>
</dbReference>
<comment type="subcellular location">
    <subcellularLocation>
        <location evidence="1">Cell outer membrane</location>
    </subcellularLocation>
</comment>
<dbReference type="EMBL" id="SNYI01000001">
    <property type="protein sequence ID" value="TDQ32246.1"/>
    <property type="molecule type" value="Genomic_DNA"/>
</dbReference>
<protein>
    <submittedName>
        <fullName evidence="7">OmpA family protein</fullName>
    </submittedName>
</protein>
<dbReference type="Proteomes" id="UP000295468">
    <property type="component" value="Unassembled WGS sequence"/>
</dbReference>
<evidence type="ECO:0000256" key="4">
    <source>
        <dbReference type="PROSITE-ProRule" id="PRU00473"/>
    </source>
</evidence>
<evidence type="ECO:0000256" key="5">
    <source>
        <dbReference type="SAM" id="SignalP"/>
    </source>
</evidence>
<dbReference type="PRINTS" id="PR01021">
    <property type="entry name" value="OMPADOMAIN"/>
</dbReference>
<dbReference type="SUPFAM" id="SSF48452">
    <property type="entry name" value="TPR-like"/>
    <property type="match status" value="1"/>
</dbReference>
<dbReference type="Gene3D" id="3.30.1330.60">
    <property type="entry name" value="OmpA-like domain"/>
    <property type="match status" value="1"/>
</dbReference>
<keyword evidence="2 4" id="KW-0472">Membrane</keyword>
<evidence type="ECO:0000256" key="1">
    <source>
        <dbReference type="ARBA" id="ARBA00004442"/>
    </source>
</evidence>
<dbReference type="InterPro" id="IPR050330">
    <property type="entry name" value="Bact_OuterMem_StrucFunc"/>
</dbReference>
<sequence>MRADIKLLAILIFLCGAVNIHAQEQGSKADILFFEYAYQDAITEYLKEQQRSPLTLKQQQNLAQAYLKVGNYAKASDAYLQVFKRDSTMTNHQFNNMLQAMARASGKERVKAFLDTRKHTLPKELIENADFNLVLLEKQDAENPGYNVFHANGNSNQADFSPTFYKDRLLFTTARALESKPIYGPSGESFLDIWVARIGPDGNLANPNPFFGIPKAKYHEATPYYSKELDKIFYISSNTERGKLKFSQSGKNSLAITMASDDKTSNYLLKDLNISFYYPFYDAESGKLYFAANFDDSLGGTDIYFVYTNNGLIMSAPINLGPRINTPGNEIAPYIYDGSLFYSSDIFYGLGGMDIYKSDIQQDGSFSIPVNLGTGINTEVDDFGLVIRSRESGGVLGYFASNRQGGNGNDDLYGFTADKKPGLKTFSLRGSVLNIADKDEVPGAQVRVLDGEGNVLTELSSDNDGAFRFEIPWQEQLTIQATKEKYSVFSATYDAAELEKIQGIGYNMGIVALDDILERSDDQTLFKLRKFYFSSGRTSLTPEITAELDKIVDAMTRFPEIKFSIAVHTDSRGGRTTNKRLSQARADAIKNYLLEKGIDRASIVSATGYGEEQLVNQCKDGVFCLEMLHKQNERYLFVIENYEEL</sequence>
<accession>A0A4R6TPB1</accession>
<dbReference type="AlphaFoldDB" id="A0A4R6TPB1"/>
<dbReference type="InterPro" id="IPR006664">
    <property type="entry name" value="OMP_bac"/>
</dbReference>
<dbReference type="InterPro" id="IPR006665">
    <property type="entry name" value="OmpA-like"/>
</dbReference>
<dbReference type="PANTHER" id="PTHR30329">
    <property type="entry name" value="STATOR ELEMENT OF FLAGELLAR MOTOR COMPLEX"/>
    <property type="match status" value="1"/>
</dbReference>
<dbReference type="SUPFAM" id="SSF103088">
    <property type="entry name" value="OmpA-like"/>
    <property type="match status" value="1"/>
</dbReference>
<dbReference type="InterPro" id="IPR011990">
    <property type="entry name" value="TPR-like_helical_dom_sf"/>
</dbReference>
<dbReference type="RefSeq" id="WP_133642326.1">
    <property type="nucleotide sequence ID" value="NZ_SNYI01000001.1"/>
</dbReference>
<comment type="caution">
    <text evidence="7">The sequence shown here is derived from an EMBL/GenBank/DDBJ whole genome shotgun (WGS) entry which is preliminary data.</text>
</comment>
<gene>
    <name evidence="7" type="ORF">CLV82_0069</name>
</gene>
<feature type="chain" id="PRO_5020732014" evidence="5">
    <location>
        <begin position="23"/>
        <end position="645"/>
    </location>
</feature>
<keyword evidence="5" id="KW-0732">Signal</keyword>
<dbReference type="CDD" id="cd07185">
    <property type="entry name" value="OmpA_C-like"/>
    <property type="match status" value="1"/>
</dbReference>
<evidence type="ECO:0000256" key="2">
    <source>
        <dbReference type="ARBA" id="ARBA00023136"/>
    </source>
</evidence>
<keyword evidence="3" id="KW-0998">Cell outer membrane</keyword>
<dbReference type="Pfam" id="PF00691">
    <property type="entry name" value="OmpA"/>
    <property type="match status" value="1"/>
</dbReference>
<reference evidence="7 8" key="1">
    <citation type="submission" date="2019-03" db="EMBL/GenBank/DDBJ databases">
        <title>Genomic Encyclopedia of Archaeal and Bacterial Type Strains, Phase II (KMG-II): from individual species to whole genera.</title>
        <authorList>
            <person name="Goeker M."/>
        </authorList>
    </citation>
    <scope>NUCLEOTIDE SEQUENCE [LARGE SCALE GENOMIC DNA]</scope>
    <source>
        <strain evidence="7 8">DSM 18435</strain>
    </source>
</reference>
<evidence type="ECO:0000256" key="3">
    <source>
        <dbReference type="ARBA" id="ARBA00023237"/>
    </source>
</evidence>
<feature type="signal peptide" evidence="5">
    <location>
        <begin position="1"/>
        <end position="22"/>
    </location>
</feature>
<dbReference type="PANTHER" id="PTHR30329:SF21">
    <property type="entry name" value="LIPOPROTEIN YIAD-RELATED"/>
    <property type="match status" value="1"/>
</dbReference>
<evidence type="ECO:0000259" key="6">
    <source>
        <dbReference type="PROSITE" id="PS51123"/>
    </source>
</evidence>
<proteinExistence type="predicted"/>
<name>A0A4R6TPB1_9FLAO</name>
<evidence type="ECO:0000313" key="7">
    <source>
        <dbReference type="EMBL" id="TDQ32246.1"/>
    </source>
</evidence>
<dbReference type="InterPro" id="IPR036737">
    <property type="entry name" value="OmpA-like_sf"/>
</dbReference>
<dbReference type="PROSITE" id="PS51123">
    <property type="entry name" value="OMPA_2"/>
    <property type="match status" value="1"/>
</dbReference>
<evidence type="ECO:0000313" key="8">
    <source>
        <dbReference type="Proteomes" id="UP000295468"/>
    </source>
</evidence>
<dbReference type="GO" id="GO:0009279">
    <property type="term" value="C:cell outer membrane"/>
    <property type="evidence" value="ECO:0007669"/>
    <property type="project" value="UniProtKB-SubCell"/>
</dbReference>
<feature type="domain" description="OmpA-like" evidence="6">
    <location>
        <begin position="520"/>
        <end position="643"/>
    </location>
</feature>
<keyword evidence="8" id="KW-1185">Reference proteome</keyword>
<organism evidence="7 8">
    <name type="scientific">Zeaxanthinibacter enoshimensis</name>
    <dbReference type="NCBI Taxonomy" id="392009"/>
    <lineage>
        <taxon>Bacteria</taxon>
        <taxon>Pseudomonadati</taxon>
        <taxon>Bacteroidota</taxon>
        <taxon>Flavobacteriia</taxon>
        <taxon>Flavobacteriales</taxon>
        <taxon>Flavobacteriaceae</taxon>
        <taxon>Zeaxanthinibacter</taxon>
    </lineage>
</organism>
<dbReference type="OrthoDB" id="9809364at2"/>